<gene>
    <name evidence="4" type="ORF">FK178_15140</name>
</gene>
<dbReference type="EMBL" id="CP042476">
    <property type="protein sequence ID" value="QED38968.1"/>
    <property type="molecule type" value="Genomic_DNA"/>
</dbReference>
<evidence type="ECO:0000259" key="3">
    <source>
        <dbReference type="PROSITE" id="PS50110"/>
    </source>
</evidence>
<feature type="domain" description="Response regulatory" evidence="3">
    <location>
        <begin position="6"/>
        <end position="137"/>
    </location>
</feature>
<dbReference type="PANTHER" id="PTHR43214">
    <property type="entry name" value="TWO-COMPONENT RESPONSE REGULATOR"/>
    <property type="match status" value="1"/>
</dbReference>
<feature type="modified residue" description="4-aspartylphosphate" evidence="2">
    <location>
        <position position="64"/>
    </location>
</feature>
<reference evidence="4 5" key="1">
    <citation type="submission" date="2019-08" db="EMBL/GenBank/DDBJ databases">
        <title>Antarcticibacterium arcticum sp. nov., a bacterium isolated from marine sediment of the Canadian Beaufort Sea.</title>
        <authorList>
            <person name="Lee Y.M."/>
            <person name="Baek K."/>
            <person name="Lee D.-H."/>
            <person name="Shin S.C."/>
            <person name="Jin Y.K."/>
            <person name="Park Y."/>
        </authorList>
    </citation>
    <scope>NUCLEOTIDE SEQUENCE [LARGE SCALE GENOMIC DNA]</scope>
    <source>
        <strain evidence="4 5">PAMC 28998</strain>
    </source>
</reference>
<dbReference type="PROSITE" id="PS50110">
    <property type="entry name" value="RESPONSE_REGULATORY"/>
    <property type="match status" value="1"/>
</dbReference>
<sequence>MNESIKILMVDDHPMILDGYKNILNKSLGEKKNLLIDFAFNCEDAFNKIETSLNTSPYHLIYLDVSLPPAKKLKILCGEDLGIKIREISPQSKIIIMTMYSENMRIYNLMKNIKPEGLLIKTDVNPLEFLSSFEKVIAGNLYYSQTINEMLRNQFINELVLDPIDRSILFHISKGVKTKDLAGIVNLSLPAIEKRKRNIKEAIGVKQGGDLVLVDKAKELGFL</sequence>
<dbReference type="InterPro" id="IPR011006">
    <property type="entry name" value="CheY-like_superfamily"/>
</dbReference>
<dbReference type="GO" id="GO:0003677">
    <property type="term" value="F:DNA binding"/>
    <property type="evidence" value="ECO:0007669"/>
    <property type="project" value="UniProtKB-KW"/>
</dbReference>
<organism evidence="4 5">
    <name type="scientific">Antarcticibacterium arcticum</name>
    <dbReference type="NCBI Taxonomy" id="2585771"/>
    <lineage>
        <taxon>Bacteria</taxon>
        <taxon>Pseudomonadati</taxon>
        <taxon>Bacteroidota</taxon>
        <taxon>Flavobacteriia</taxon>
        <taxon>Flavobacteriales</taxon>
        <taxon>Flavobacteriaceae</taxon>
        <taxon>Antarcticibacterium</taxon>
    </lineage>
</organism>
<evidence type="ECO:0000313" key="5">
    <source>
        <dbReference type="Proteomes" id="UP000321954"/>
    </source>
</evidence>
<dbReference type="Pfam" id="PF00072">
    <property type="entry name" value="Response_reg"/>
    <property type="match status" value="1"/>
</dbReference>
<keyword evidence="2" id="KW-0597">Phosphoprotein</keyword>
<protein>
    <submittedName>
        <fullName evidence="4">Response regulator transcription factor</fullName>
    </submittedName>
</protein>
<evidence type="ECO:0000313" key="4">
    <source>
        <dbReference type="EMBL" id="QED38968.1"/>
    </source>
</evidence>
<dbReference type="AlphaFoldDB" id="A0A5B8YNZ8"/>
<dbReference type="OrthoDB" id="651456at2"/>
<name>A0A5B8YNZ8_9FLAO</name>
<dbReference type="InterPro" id="IPR001789">
    <property type="entry name" value="Sig_transdc_resp-reg_receiver"/>
</dbReference>
<dbReference type="Proteomes" id="UP000321954">
    <property type="component" value="Chromosome"/>
</dbReference>
<evidence type="ECO:0000256" key="2">
    <source>
        <dbReference type="PROSITE-ProRule" id="PRU00169"/>
    </source>
</evidence>
<dbReference type="RefSeq" id="WP_146837172.1">
    <property type="nucleotide sequence ID" value="NZ_CP042476.1"/>
</dbReference>
<proteinExistence type="predicted"/>
<keyword evidence="5" id="KW-1185">Reference proteome</keyword>
<dbReference type="SUPFAM" id="SSF52172">
    <property type="entry name" value="CheY-like"/>
    <property type="match status" value="1"/>
</dbReference>
<dbReference type="InterPro" id="IPR039420">
    <property type="entry name" value="WalR-like"/>
</dbReference>
<dbReference type="KEGG" id="anp:FK178_15140"/>
<evidence type="ECO:0000256" key="1">
    <source>
        <dbReference type="ARBA" id="ARBA00023125"/>
    </source>
</evidence>
<dbReference type="GO" id="GO:0000160">
    <property type="term" value="P:phosphorelay signal transduction system"/>
    <property type="evidence" value="ECO:0007669"/>
    <property type="project" value="InterPro"/>
</dbReference>
<keyword evidence="1" id="KW-0238">DNA-binding</keyword>
<dbReference type="Gene3D" id="3.40.50.2300">
    <property type="match status" value="1"/>
</dbReference>
<accession>A0A5B8YNZ8</accession>